<dbReference type="Pfam" id="PF06831">
    <property type="entry name" value="H2TH"/>
    <property type="match status" value="1"/>
</dbReference>
<feature type="compositionally biased region" description="Basic residues" evidence="10">
    <location>
        <begin position="406"/>
        <end position="419"/>
    </location>
</feature>
<dbReference type="InterPro" id="IPR035937">
    <property type="entry name" value="FPG_N"/>
</dbReference>
<keyword evidence="7" id="KW-0456">Lyase</keyword>
<feature type="compositionally biased region" description="Basic and acidic residues" evidence="10">
    <location>
        <begin position="357"/>
        <end position="373"/>
    </location>
</feature>
<dbReference type="Gene3D" id="2.30.30.140">
    <property type="match status" value="1"/>
</dbReference>
<feature type="domain" description="Formamidopyrimidine-DNA glycosylase catalytic" evidence="11">
    <location>
        <begin position="2"/>
        <end position="157"/>
    </location>
</feature>
<dbReference type="PANTHER" id="PTHR22993:SF9">
    <property type="entry name" value="FORMAMIDOPYRIMIDINE-DNA GLYCOSYLASE"/>
    <property type="match status" value="1"/>
</dbReference>
<dbReference type="PROSITE" id="PS51068">
    <property type="entry name" value="FPG_CAT"/>
    <property type="match status" value="1"/>
</dbReference>
<evidence type="ECO:0000256" key="2">
    <source>
        <dbReference type="ARBA" id="ARBA00009409"/>
    </source>
</evidence>
<keyword evidence="4" id="KW-0378">Hydrolase</keyword>
<protein>
    <recommendedName>
        <fullName evidence="11">Formamidopyrimidine-DNA glycosylase catalytic domain-containing protein</fullName>
    </recommendedName>
</protein>
<evidence type="ECO:0000256" key="3">
    <source>
        <dbReference type="ARBA" id="ARBA00022763"/>
    </source>
</evidence>
<feature type="region of interest" description="Disordered" evidence="10">
    <location>
        <begin position="315"/>
        <end position="469"/>
    </location>
</feature>
<dbReference type="SMART" id="SM00898">
    <property type="entry name" value="Fapy_DNA_glyco"/>
    <property type="match status" value="1"/>
</dbReference>
<dbReference type="Gene3D" id="3.20.190.10">
    <property type="entry name" value="MutM-like, N-terminal"/>
    <property type="match status" value="1"/>
</dbReference>
<dbReference type="InterPro" id="IPR012319">
    <property type="entry name" value="FPG_cat"/>
</dbReference>
<dbReference type="AlphaFoldDB" id="A0A7S2UZQ4"/>
<accession>A0A7S2UZQ4</accession>
<evidence type="ECO:0000256" key="4">
    <source>
        <dbReference type="ARBA" id="ARBA00022801"/>
    </source>
</evidence>
<comment type="catalytic activity">
    <reaction evidence="1">
        <text>Hydrolysis of DNA containing ring-opened 7-methylguanine residues, releasing 2,6-diamino-4-hydroxy-5-(N-methyl)formamidopyrimidine.</text>
        <dbReference type="EC" id="3.2.2.23"/>
    </reaction>
</comment>
<evidence type="ECO:0000256" key="7">
    <source>
        <dbReference type="ARBA" id="ARBA00023239"/>
    </source>
</evidence>
<organism evidence="12">
    <name type="scientific">Fibrocapsa japonica</name>
    <dbReference type="NCBI Taxonomy" id="94617"/>
    <lineage>
        <taxon>Eukaryota</taxon>
        <taxon>Sar</taxon>
        <taxon>Stramenopiles</taxon>
        <taxon>Ochrophyta</taxon>
        <taxon>Raphidophyceae</taxon>
        <taxon>Chattonellales</taxon>
        <taxon>Chattonellaceae</taxon>
        <taxon>Fibrocapsa</taxon>
    </lineage>
</organism>
<dbReference type="GO" id="GO:0003684">
    <property type="term" value="F:damaged DNA binding"/>
    <property type="evidence" value="ECO:0007669"/>
    <property type="project" value="InterPro"/>
</dbReference>
<evidence type="ECO:0000256" key="1">
    <source>
        <dbReference type="ARBA" id="ARBA00001668"/>
    </source>
</evidence>
<sequence length="525" mass="58241">MPELPEVDSAGKFVWKNCKGQRVVDVCPNEQGGGPREGLFDEIIMGEGLDAENITKAMLGRRLQAVGRRGKQLWFTFSEKPTEKSKKKKEDAAESCSSHVLFHLGMTGSFRIQGKDGVCYVRLKPEDKTVWPPRFCKLELVFENGVRVAFCDPRRLGRIKLRSNPLESPPISLLARDPVEDPPTLAQFQDRLKELSAPVKAALLDQSKIVSGVGNWIADEVCFQARVHPATRCNDLTEEMSARLHSSLLDICKFAVDVEADYHQFPDSWLFHYRWGKGNKTNSKMPNGDKIEFSEVGGRTTAVVPAVQGKPLKAVGSTKSTKAKAAKSSGGKNAEKAALKAKSSESNGKASRKRKTTEKQEDEKPTSGTDGKHQTRRKLQKKGGAKKVENTPEDPPDKPNTNKPSIKPKPKKVKAASKKSKLEPNKLEFSESDTHLNSKPAASEPEKSGHVRQTPSEPSGENKLHSPQPFRLEDFKKGAKLQVKFDDSWYPGIIAFRRKNTIKIFYEDGSMEVCTVPDKDVILVA</sequence>
<dbReference type="CDD" id="cd04508">
    <property type="entry name" value="Tudor_SF"/>
    <property type="match status" value="1"/>
</dbReference>
<dbReference type="GO" id="GO:0003906">
    <property type="term" value="F:DNA-(apurinic or apyrimidinic site) endonuclease activity"/>
    <property type="evidence" value="ECO:0007669"/>
    <property type="project" value="InterPro"/>
</dbReference>
<keyword evidence="8" id="KW-0511">Multifunctional enzyme</keyword>
<dbReference type="SUPFAM" id="SSF46946">
    <property type="entry name" value="S13-like H2TH domain"/>
    <property type="match status" value="1"/>
</dbReference>
<evidence type="ECO:0000259" key="11">
    <source>
        <dbReference type="PROSITE" id="PS51068"/>
    </source>
</evidence>
<keyword evidence="5" id="KW-0238">DNA-binding</keyword>
<evidence type="ECO:0000313" key="12">
    <source>
        <dbReference type="EMBL" id="CAD9864444.1"/>
    </source>
</evidence>
<dbReference type="Pfam" id="PF01149">
    <property type="entry name" value="Fapy_DNA_glyco"/>
    <property type="match status" value="1"/>
</dbReference>
<dbReference type="SUPFAM" id="SSF81624">
    <property type="entry name" value="N-terminal domain of MutM-like DNA repair proteins"/>
    <property type="match status" value="1"/>
</dbReference>
<gene>
    <name evidence="12" type="ORF">FJAP1339_LOCUS6459</name>
</gene>
<feature type="compositionally biased region" description="Basic residues" evidence="10">
    <location>
        <begin position="374"/>
        <end position="385"/>
    </location>
</feature>
<reference evidence="12" key="1">
    <citation type="submission" date="2021-01" db="EMBL/GenBank/DDBJ databases">
        <authorList>
            <person name="Corre E."/>
            <person name="Pelletier E."/>
            <person name="Niang G."/>
            <person name="Scheremetjew M."/>
            <person name="Finn R."/>
            <person name="Kale V."/>
            <person name="Holt S."/>
            <person name="Cochrane G."/>
            <person name="Meng A."/>
            <person name="Brown T."/>
            <person name="Cohen L."/>
        </authorList>
    </citation>
    <scope>NUCLEOTIDE SEQUENCE</scope>
    <source>
        <strain evidence="12">CCMP1661</strain>
    </source>
</reference>
<dbReference type="GO" id="GO:0005634">
    <property type="term" value="C:nucleus"/>
    <property type="evidence" value="ECO:0007669"/>
    <property type="project" value="TreeGrafter"/>
</dbReference>
<evidence type="ECO:0000256" key="10">
    <source>
        <dbReference type="SAM" id="MobiDB-lite"/>
    </source>
</evidence>
<dbReference type="FunFam" id="1.10.8.50:FF:000009">
    <property type="entry name" value="Formamidopyrimidine-DNA glycosylase"/>
    <property type="match status" value="1"/>
</dbReference>
<dbReference type="GO" id="GO:0008270">
    <property type="term" value="F:zinc ion binding"/>
    <property type="evidence" value="ECO:0007669"/>
    <property type="project" value="InterPro"/>
</dbReference>
<keyword evidence="9" id="KW-0326">Glycosidase</keyword>
<dbReference type="PANTHER" id="PTHR22993">
    <property type="entry name" value="FORMAMIDOPYRIMIDINE-DNA GLYCOSYLASE"/>
    <property type="match status" value="1"/>
</dbReference>
<evidence type="ECO:0000256" key="8">
    <source>
        <dbReference type="ARBA" id="ARBA00023268"/>
    </source>
</evidence>
<dbReference type="EMBL" id="HBHR01013137">
    <property type="protein sequence ID" value="CAD9864444.1"/>
    <property type="molecule type" value="Transcribed_RNA"/>
</dbReference>
<dbReference type="InterPro" id="IPR015886">
    <property type="entry name" value="H2TH_FPG"/>
</dbReference>
<dbReference type="InterPro" id="IPR010979">
    <property type="entry name" value="Ribosomal_uS13-like_H2TH"/>
</dbReference>
<dbReference type="GO" id="GO:0006284">
    <property type="term" value="P:base-excision repair"/>
    <property type="evidence" value="ECO:0007669"/>
    <property type="project" value="InterPro"/>
</dbReference>
<evidence type="ECO:0000256" key="5">
    <source>
        <dbReference type="ARBA" id="ARBA00023125"/>
    </source>
</evidence>
<feature type="compositionally biased region" description="Basic and acidic residues" evidence="10">
    <location>
        <begin position="420"/>
        <end position="436"/>
    </location>
</feature>
<evidence type="ECO:0000256" key="6">
    <source>
        <dbReference type="ARBA" id="ARBA00023204"/>
    </source>
</evidence>
<keyword evidence="6" id="KW-0234">DNA repair</keyword>
<dbReference type="Gene3D" id="1.10.8.50">
    <property type="match status" value="1"/>
</dbReference>
<dbReference type="GO" id="GO:0008534">
    <property type="term" value="F:oxidized purine nucleobase lesion DNA N-glycosylase activity"/>
    <property type="evidence" value="ECO:0007669"/>
    <property type="project" value="UniProtKB-EC"/>
</dbReference>
<dbReference type="GO" id="GO:0016829">
    <property type="term" value="F:lyase activity"/>
    <property type="evidence" value="ECO:0007669"/>
    <property type="project" value="UniProtKB-KW"/>
</dbReference>
<evidence type="ECO:0000256" key="9">
    <source>
        <dbReference type="ARBA" id="ARBA00023295"/>
    </source>
</evidence>
<proteinExistence type="inferred from homology"/>
<name>A0A7S2UZQ4_9STRA</name>
<dbReference type="SMART" id="SM01232">
    <property type="entry name" value="H2TH"/>
    <property type="match status" value="1"/>
</dbReference>
<keyword evidence="3" id="KW-0227">DNA damage</keyword>
<comment type="similarity">
    <text evidence="2">Belongs to the FPG family.</text>
</comment>